<organism evidence="2 3">
    <name type="scientific">Candidatus Neomicrothrix parvicella RN1</name>
    <dbReference type="NCBI Taxonomy" id="1229780"/>
    <lineage>
        <taxon>Bacteria</taxon>
        <taxon>Bacillati</taxon>
        <taxon>Actinomycetota</taxon>
        <taxon>Acidimicrobiia</taxon>
        <taxon>Acidimicrobiales</taxon>
        <taxon>Microthrixaceae</taxon>
        <taxon>Candidatus Neomicrothrix</taxon>
    </lineage>
</organism>
<proteinExistence type="predicted"/>
<comment type="caution">
    <text evidence="2">The sequence shown here is derived from an EMBL/GenBank/DDBJ whole genome shotgun (WGS) entry which is preliminary data.</text>
</comment>
<evidence type="ECO:0000313" key="3">
    <source>
        <dbReference type="Proteomes" id="UP000018291"/>
    </source>
</evidence>
<name>R4Z0X9_9ACTN</name>
<evidence type="ECO:0000259" key="1">
    <source>
        <dbReference type="Pfam" id="PF01610"/>
    </source>
</evidence>
<dbReference type="EMBL" id="CANL01000037">
    <property type="protein sequence ID" value="CCM64594.1"/>
    <property type="molecule type" value="Genomic_DNA"/>
</dbReference>
<dbReference type="STRING" id="1229780.BN381_420023"/>
<keyword evidence="3" id="KW-1185">Reference proteome</keyword>
<reference evidence="2 3" key="1">
    <citation type="journal article" date="2013" name="ISME J.">
        <title>Metabolic model for the filamentous 'Candidatus Microthrix parvicella' based on genomic and metagenomic analyses.</title>
        <authorList>
            <person name="Jon McIlroy S."/>
            <person name="Kristiansen R."/>
            <person name="Albertsen M."/>
            <person name="Michael Karst S."/>
            <person name="Rossetti S."/>
            <person name="Lund Nielsen J."/>
            <person name="Tandoi V."/>
            <person name="James Seviour R."/>
            <person name="Nielsen P.H."/>
        </authorList>
    </citation>
    <scope>NUCLEOTIDE SEQUENCE [LARGE SCALE GENOMIC DNA]</scope>
    <source>
        <strain evidence="2 3">RN1</strain>
    </source>
</reference>
<gene>
    <name evidence="2" type="ORF">BN381_420023</name>
</gene>
<dbReference type="HOGENOM" id="CLU_2680859_0_0_11"/>
<dbReference type="AlphaFoldDB" id="R4Z0X9"/>
<evidence type="ECO:0000313" key="2">
    <source>
        <dbReference type="EMBL" id="CCM64594.1"/>
    </source>
</evidence>
<dbReference type="Pfam" id="PF01610">
    <property type="entry name" value="DDE_Tnp_ISL3"/>
    <property type="match status" value="1"/>
</dbReference>
<dbReference type="InterPro" id="IPR002560">
    <property type="entry name" value="Transposase_DDE"/>
</dbReference>
<sequence>MKLARTLRLRFKEVTNAWFYGITNARNEGTHSAICVIFARAHGFHTAQAALSAINLSCGPTTIPCPHPTLTQAA</sequence>
<accession>R4Z0X9</accession>
<protein>
    <recommendedName>
        <fullName evidence="1">Transposase IS204/IS1001/IS1096/IS1165 DDE domain-containing protein</fullName>
    </recommendedName>
</protein>
<dbReference type="Proteomes" id="UP000018291">
    <property type="component" value="Unassembled WGS sequence"/>
</dbReference>
<feature type="domain" description="Transposase IS204/IS1001/IS1096/IS1165 DDE" evidence="1">
    <location>
        <begin position="2"/>
        <end position="48"/>
    </location>
</feature>